<dbReference type="EMBL" id="CAJOAX010002719">
    <property type="protein sequence ID" value="CAF3814871.1"/>
    <property type="molecule type" value="Genomic_DNA"/>
</dbReference>
<comment type="subcellular location">
    <subcellularLocation>
        <location evidence="1">Nucleus</location>
    </subcellularLocation>
</comment>
<feature type="region of interest" description="Disordered" evidence="8">
    <location>
        <begin position="127"/>
        <end position="149"/>
    </location>
</feature>
<protein>
    <recommendedName>
        <fullName evidence="9">BZIP domain-containing protein</fullName>
    </recommendedName>
</protein>
<dbReference type="Gene3D" id="1.20.5.170">
    <property type="match status" value="1"/>
</dbReference>
<evidence type="ECO:0000256" key="2">
    <source>
        <dbReference type="ARBA" id="ARBA00006079"/>
    </source>
</evidence>
<reference evidence="11" key="1">
    <citation type="submission" date="2021-02" db="EMBL/GenBank/DDBJ databases">
        <authorList>
            <person name="Nowell W R."/>
        </authorList>
    </citation>
    <scope>NUCLEOTIDE SEQUENCE</scope>
</reference>
<dbReference type="SMART" id="SM00338">
    <property type="entry name" value="BRLZ"/>
    <property type="match status" value="1"/>
</dbReference>
<comment type="caution">
    <text evidence="11">The sequence shown here is derived from an EMBL/GenBank/DDBJ whole genome shotgun (WGS) entry which is preliminary data.</text>
</comment>
<feature type="coiled-coil region" evidence="7">
    <location>
        <begin position="350"/>
        <end position="377"/>
    </location>
</feature>
<gene>
    <name evidence="13" type="ORF">FNK824_LOCUS19302</name>
    <name evidence="12" type="ORF">OTI717_LOCUS19048</name>
    <name evidence="10" type="ORF">RFH988_LOCUS30435</name>
    <name evidence="11" type="ORF">SEV965_LOCUS29921</name>
</gene>
<dbReference type="PANTHER" id="PTHR11988">
    <property type="entry name" value="THYROTROPH EMBRYONIC FACTOR RELATED"/>
    <property type="match status" value="1"/>
</dbReference>
<dbReference type="GO" id="GO:0000978">
    <property type="term" value="F:RNA polymerase II cis-regulatory region sequence-specific DNA binding"/>
    <property type="evidence" value="ECO:0007669"/>
    <property type="project" value="TreeGrafter"/>
</dbReference>
<dbReference type="GO" id="GO:0005634">
    <property type="term" value="C:nucleus"/>
    <property type="evidence" value="ECO:0007669"/>
    <property type="project" value="UniProtKB-SubCell"/>
</dbReference>
<evidence type="ECO:0000256" key="3">
    <source>
        <dbReference type="ARBA" id="ARBA00023015"/>
    </source>
</evidence>
<dbReference type="OrthoDB" id="6022300at2759"/>
<dbReference type="EMBL" id="CAJNOU010003112">
    <property type="protein sequence ID" value="CAF1371544.1"/>
    <property type="molecule type" value="Genomic_DNA"/>
</dbReference>
<proteinExistence type="inferred from homology"/>
<evidence type="ECO:0000256" key="1">
    <source>
        <dbReference type="ARBA" id="ARBA00004123"/>
    </source>
</evidence>
<organism evidence="11 14">
    <name type="scientific">Rotaria sordida</name>
    <dbReference type="NCBI Taxonomy" id="392033"/>
    <lineage>
        <taxon>Eukaryota</taxon>
        <taxon>Metazoa</taxon>
        <taxon>Spiralia</taxon>
        <taxon>Gnathifera</taxon>
        <taxon>Rotifera</taxon>
        <taxon>Eurotatoria</taxon>
        <taxon>Bdelloidea</taxon>
        <taxon>Philodinida</taxon>
        <taxon>Philodinidae</taxon>
        <taxon>Rotaria</taxon>
    </lineage>
</organism>
<keyword evidence="4" id="KW-0238">DNA-binding</keyword>
<evidence type="ECO:0000313" key="14">
    <source>
        <dbReference type="Proteomes" id="UP000663889"/>
    </source>
</evidence>
<feature type="compositionally biased region" description="Polar residues" evidence="8">
    <location>
        <begin position="21"/>
        <end position="30"/>
    </location>
</feature>
<evidence type="ECO:0000256" key="6">
    <source>
        <dbReference type="ARBA" id="ARBA00023242"/>
    </source>
</evidence>
<evidence type="ECO:0000313" key="11">
    <source>
        <dbReference type="EMBL" id="CAF1371544.1"/>
    </source>
</evidence>
<dbReference type="FunFam" id="1.20.5.170:FF:000025">
    <property type="entry name" value="nuclear factor interleukin-3-regulated protein-like"/>
    <property type="match status" value="1"/>
</dbReference>
<keyword evidence="7" id="KW-0175">Coiled coil</keyword>
<keyword evidence="6" id="KW-0539">Nucleus</keyword>
<evidence type="ECO:0000259" key="9">
    <source>
        <dbReference type="PROSITE" id="PS50217"/>
    </source>
</evidence>
<dbReference type="Proteomes" id="UP000663889">
    <property type="component" value="Unassembled WGS sequence"/>
</dbReference>
<dbReference type="InterPro" id="IPR004827">
    <property type="entry name" value="bZIP"/>
</dbReference>
<dbReference type="PROSITE" id="PS50217">
    <property type="entry name" value="BZIP"/>
    <property type="match status" value="1"/>
</dbReference>
<evidence type="ECO:0000313" key="12">
    <source>
        <dbReference type="EMBL" id="CAF3814871.1"/>
    </source>
</evidence>
<evidence type="ECO:0000256" key="7">
    <source>
        <dbReference type="SAM" id="Coils"/>
    </source>
</evidence>
<dbReference type="CDD" id="cd14695">
    <property type="entry name" value="bZIP_HLF"/>
    <property type="match status" value="1"/>
</dbReference>
<dbReference type="Pfam" id="PF07716">
    <property type="entry name" value="bZIP_2"/>
    <property type="match status" value="1"/>
</dbReference>
<feature type="compositionally biased region" description="Basic and acidic residues" evidence="8">
    <location>
        <begin position="1"/>
        <end position="10"/>
    </location>
</feature>
<dbReference type="InterPro" id="IPR040223">
    <property type="entry name" value="PAR_bZIP"/>
</dbReference>
<sequence>MRNYEKKKVTNDVISVGPVQNEESSLSPNIDNTQQQQHYRLQLLAQAVEKIESECSQKTLTTITSAPKKQHHHHQQQQHQIPIDSLSMTSSSKQQQELLMQLLAQQNVAAVMAAAAAAAAAQRQVQQQKVEPISPPSTSSASSTAESPIDFSSHRLTDDINECSTPTSLSPLPNQQQQIISMLQNLQSTNNFPFLLTNKNGKPTRPFKAYPREPLMLPIGFCPSTTSEHTNIFAEVASRTTANRKRLAQTQERLKQRLQQQQQQQQLVSTTHFISSSGTQILQPPKKRHRMIENPIIDDEKNLSKEHDDDDTNNAIKDDSYWERRRKNNEAAKRSRDARRVKEDEIALRAAILEQENMKLRLELSQLKQETAKLRCMIHTSS</sequence>
<dbReference type="Proteomes" id="UP000663874">
    <property type="component" value="Unassembled WGS sequence"/>
</dbReference>
<dbReference type="Proteomes" id="UP000663882">
    <property type="component" value="Unassembled WGS sequence"/>
</dbReference>
<evidence type="ECO:0000256" key="4">
    <source>
        <dbReference type="ARBA" id="ARBA00023125"/>
    </source>
</evidence>
<dbReference type="Proteomes" id="UP000663823">
    <property type="component" value="Unassembled WGS sequence"/>
</dbReference>
<dbReference type="GO" id="GO:0000981">
    <property type="term" value="F:DNA-binding transcription factor activity, RNA polymerase II-specific"/>
    <property type="evidence" value="ECO:0007669"/>
    <property type="project" value="TreeGrafter"/>
</dbReference>
<evidence type="ECO:0000256" key="8">
    <source>
        <dbReference type="SAM" id="MobiDB-lite"/>
    </source>
</evidence>
<dbReference type="PANTHER" id="PTHR11988:SF27">
    <property type="entry name" value="GH27708P"/>
    <property type="match status" value="1"/>
</dbReference>
<accession>A0A815IPD5</accession>
<name>A0A815IPD5_9BILA</name>
<dbReference type="EMBL" id="CAJOBE010003370">
    <property type="protein sequence ID" value="CAF3876399.1"/>
    <property type="molecule type" value="Genomic_DNA"/>
</dbReference>
<dbReference type="EMBL" id="CAJNOO010003047">
    <property type="protein sequence ID" value="CAF1314576.1"/>
    <property type="molecule type" value="Genomic_DNA"/>
</dbReference>
<comment type="similarity">
    <text evidence="2">Belongs to the bZIP family. NFIL3 subfamily.</text>
</comment>
<evidence type="ECO:0000256" key="5">
    <source>
        <dbReference type="ARBA" id="ARBA00023163"/>
    </source>
</evidence>
<dbReference type="InterPro" id="IPR046347">
    <property type="entry name" value="bZIP_sf"/>
</dbReference>
<evidence type="ECO:0000313" key="10">
    <source>
        <dbReference type="EMBL" id="CAF1314576.1"/>
    </source>
</evidence>
<feature type="region of interest" description="Disordered" evidence="8">
    <location>
        <begin position="1"/>
        <end position="30"/>
    </location>
</feature>
<keyword evidence="5" id="KW-0804">Transcription</keyword>
<feature type="domain" description="BZIP" evidence="9">
    <location>
        <begin position="318"/>
        <end position="375"/>
    </location>
</feature>
<dbReference type="AlphaFoldDB" id="A0A815IPD5"/>
<keyword evidence="3" id="KW-0805">Transcription regulation</keyword>
<dbReference type="SUPFAM" id="SSF57959">
    <property type="entry name" value="Leucine zipper domain"/>
    <property type="match status" value="1"/>
</dbReference>
<evidence type="ECO:0000313" key="13">
    <source>
        <dbReference type="EMBL" id="CAF3876399.1"/>
    </source>
</evidence>